<evidence type="ECO:0000313" key="2">
    <source>
        <dbReference type="Proteomes" id="UP000236655"/>
    </source>
</evidence>
<protein>
    <submittedName>
        <fullName evidence="1">IS1595 family transposase ISPlba4</fullName>
    </submittedName>
</protein>
<name>A0A2I7N5K1_9NEIS</name>
<accession>A0A2I7N5K1</accession>
<evidence type="ECO:0000313" key="1">
    <source>
        <dbReference type="EMBL" id="AUR51744.1"/>
    </source>
</evidence>
<keyword evidence="2" id="KW-1185">Reference proteome</keyword>
<dbReference type="KEGG" id="nba:CUN60_05350"/>
<dbReference type="EMBL" id="CP024847">
    <property type="protein sequence ID" value="AUR51744.1"/>
    <property type="molecule type" value="Genomic_DNA"/>
</dbReference>
<organism evidence="1 2">
    <name type="scientific">Aquella oligotrophica</name>
    <dbReference type="NCBI Taxonomy" id="2067065"/>
    <lineage>
        <taxon>Bacteria</taxon>
        <taxon>Pseudomonadati</taxon>
        <taxon>Pseudomonadota</taxon>
        <taxon>Betaproteobacteria</taxon>
        <taxon>Neisseriales</taxon>
        <taxon>Neisseriaceae</taxon>
        <taxon>Aquella</taxon>
    </lineage>
</organism>
<dbReference type="AlphaFoldDB" id="A0A2I7N5K1"/>
<dbReference type="Proteomes" id="UP000236655">
    <property type="component" value="Chromosome"/>
</dbReference>
<proteinExistence type="predicted"/>
<reference evidence="2" key="1">
    <citation type="submission" date="2017-11" db="EMBL/GenBank/DDBJ databases">
        <authorList>
            <person name="Chan K.G."/>
            <person name="Lee L.S."/>
        </authorList>
    </citation>
    <scope>NUCLEOTIDE SEQUENCE [LARGE SCALE GENOMIC DNA]</scope>
    <source>
        <strain evidence="2">DSM 100970</strain>
    </source>
</reference>
<sequence length="216" mass="25386">MEAISKNRYVRRAKISEYKFRKLVKYFAEDLSATQISMLTQINRNTVNRYLNEIRERIVEFCEQYSPIPEQEKDTTETKLQTLSEKVSNNLGLLKRRGKVYATLVANYTSEKVRTLLNMATKPDSKDLKVHSIDVNEEDGVIAIGYDDLPLYIDKPSYVENLDTFWSFTRERLGKFQGLAKHKFYLHLKECEFRFNFRNDNLYAVMLKLISSKPIS</sequence>
<dbReference type="OrthoDB" id="8601427at2"/>
<gene>
    <name evidence="1" type="ORF">CUN60_05350</name>
</gene>
<dbReference type="RefSeq" id="WP_102951043.1">
    <property type="nucleotide sequence ID" value="NZ_CP024847.1"/>
</dbReference>